<sequence>MEGIDAGGSGKGFGSNTMAEPAIVALWEGLGLVLRFFWFALGRRRREGQERDGVSLTKVRFRLPTLLA</sequence>
<organism evidence="2 3">
    <name type="scientific">Malus baccata</name>
    <name type="common">Siberian crab apple</name>
    <name type="synonym">Pyrus baccata</name>
    <dbReference type="NCBI Taxonomy" id="106549"/>
    <lineage>
        <taxon>Eukaryota</taxon>
        <taxon>Viridiplantae</taxon>
        <taxon>Streptophyta</taxon>
        <taxon>Embryophyta</taxon>
        <taxon>Tracheophyta</taxon>
        <taxon>Spermatophyta</taxon>
        <taxon>Magnoliopsida</taxon>
        <taxon>eudicotyledons</taxon>
        <taxon>Gunneridae</taxon>
        <taxon>Pentapetalae</taxon>
        <taxon>rosids</taxon>
        <taxon>fabids</taxon>
        <taxon>Rosales</taxon>
        <taxon>Rosaceae</taxon>
        <taxon>Amygdaloideae</taxon>
        <taxon>Maleae</taxon>
        <taxon>Malus</taxon>
    </lineage>
</organism>
<evidence type="ECO:0000313" key="2">
    <source>
        <dbReference type="EMBL" id="TQD72182.1"/>
    </source>
</evidence>
<dbReference type="Proteomes" id="UP000315295">
    <property type="component" value="Unassembled WGS sequence"/>
</dbReference>
<keyword evidence="3" id="KW-1185">Reference proteome</keyword>
<dbReference type="AlphaFoldDB" id="A0A540KDZ5"/>
<evidence type="ECO:0000313" key="3">
    <source>
        <dbReference type="Proteomes" id="UP000315295"/>
    </source>
</evidence>
<keyword evidence="1" id="KW-1133">Transmembrane helix</keyword>
<gene>
    <name evidence="2" type="ORF">C1H46_042293</name>
</gene>
<name>A0A540KDZ5_MALBA</name>
<accession>A0A540KDZ5</accession>
<evidence type="ECO:0000256" key="1">
    <source>
        <dbReference type="SAM" id="Phobius"/>
    </source>
</evidence>
<proteinExistence type="predicted"/>
<keyword evidence="1" id="KW-0812">Transmembrane</keyword>
<dbReference type="EMBL" id="VIEB01001436">
    <property type="protein sequence ID" value="TQD72182.1"/>
    <property type="molecule type" value="Genomic_DNA"/>
</dbReference>
<reference evidence="2 3" key="1">
    <citation type="journal article" date="2019" name="G3 (Bethesda)">
        <title>Sequencing of a Wild Apple (Malus baccata) Genome Unravels the Differences Between Cultivated and Wild Apple Species Regarding Disease Resistance and Cold Tolerance.</title>
        <authorList>
            <person name="Chen X."/>
        </authorList>
    </citation>
    <scope>NUCLEOTIDE SEQUENCE [LARGE SCALE GENOMIC DNA]</scope>
    <source>
        <strain evidence="3">cv. Shandingzi</strain>
        <tissue evidence="2">Leaves</tissue>
    </source>
</reference>
<comment type="caution">
    <text evidence="2">The sequence shown here is derived from an EMBL/GenBank/DDBJ whole genome shotgun (WGS) entry which is preliminary data.</text>
</comment>
<keyword evidence="1" id="KW-0472">Membrane</keyword>
<protein>
    <submittedName>
        <fullName evidence="2">Uncharacterized protein</fullName>
    </submittedName>
</protein>
<feature type="transmembrane region" description="Helical" evidence="1">
    <location>
        <begin position="22"/>
        <end position="41"/>
    </location>
</feature>